<dbReference type="eggNOG" id="COG0463">
    <property type="taxonomic scope" value="Bacteria"/>
</dbReference>
<accession>M2VMB3</accession>
<keyword evidence="2" id="KW-0808">Transferase</keyword>
<dbReference type="InterPro" id="IPR029044">
    <property type="entry name" value="Nucleotide-diphossugar_trans"/>
</dbReference>
<dbReference type="GO" id="GO:0016758">
    <property type="term" value="F:hexosyltransferase activity"/>
    <property type="evidence" value="ECO:0007669"/>
    <property type="project" value="UniProtKB-ARBA"/>
</dbReference>
<dbReference type="PANTHER" id="PTHR22916:SF3">
    <property type="entry name" value="UDP-GLCNAC:BETAGAL BETA-1,3-N-ACETYLGLUCOSAMINYLTRANSFERASE-LIKE PROTEIN 1"/>
    <property type="match status" value="1"/>
</dbReference>
<evidence type="ECO:0000259" key="1">
    <source>
        <dbReference type="Pfam" id="PF00535"/>
    </source>
</evidence>
<evidence type="ECO:0000313" key="2">
    <source>
        <dbReference type="EMBL" id="EME00764.1"/>
    </source>
</evidence>
<dbReference type="Gene3D" id="3.90.550.10">
    <property type="entry name" value="Spore Coat Polysaccharide Biosynthesis Protein SpsA, Chain A"/>
    <property type="match status" value="1"/>
</dbReference>
<dbReference type="InterPro" id="IPR001173">
    <property type="entry name" value="Glyco_trans_2-like"/>
</dbReference>
<name>M2VMB3_STUST</name>
<dbReference type="SUPFAM" id="SSF53448">
    <property type="entry name" value="Nucleotide-diphospho-sugar transferases"/>
    <property type="match status" value="1"/>
</dbReference>
<proteinExistence type="predicted"/>
<protein>
    <submittedName>
        <fullName evidence="2">Glycosyl transferase family protein</fullName>
    </submittedName>
</protein>
<reference evidence="2 3" key="1">
    <citation type="journal article" date="2013" name="Genome Announc.">
        <title>Draft Genome of Pseudomonas stutzeri Strain NF13, a Nitrogen Fixer Isolated from the Galapagos Rift Hydrothermal Vent.</title>
        <authorList>
            <person name="Pena A."/>
            <person name="Busquets A."/>
            <person name="Gomila M."/>
            <person name="Mayol J."/>
            <person name="Bosch R."/>
            <person name="Nogales B."/>
            <person name="Garcia-Valdes E."/>
            <person name="Bennasar A."/>
            <person name="Lalucat J."/>
        </authorList>
    </citation>
    <scope>NUCLEOTIDE SEQUENCE [LARGE SCALE GENOMIC DNA]</scope>
    <source>
        <strain evidence="2 3">NF13</strain>
    </source>
</reference>
<sequence length="332" mass="37185">MDVARWLPLMSFSNVSQPSALPLGEAGLHVAILLTTFNGARFLEEQLRSIAQQTHHQWALYISDDGSSDATLAIIKRFQQRLGSDRVHLLQGPRIGFAQNFLSMVRNPEIQADYFSFCDQDDIWFPDKLQRAIKRIPRAADGRPAVYCSRTRLIDEAGNVIGHSPLFARTPSFHNALVQSLAGANTMVLNKAARALLARIPPTAPVVSHDWLCYLLVSGCGGQVFYDAEPTLDYRQHGGNLIGSNNSMRDRLTRVRMMFGGTFREWTQKNLAALRTCAWLLDDRSRVALARFETARDANLLRRLYLLKKAGVYRQTGFGTVGLIIAASIRRI</sequence>
<organism evidence="2 3">
    <name type="scientific">Stutzerimonas stutzeri NF13</name>
    <dbReference type="NCBI Taxonomy" id="1212548"/>
    <lineage>
        <taxon>Bacteria</taxon>
        <taxon>Pseudomonadati</taxon>
        <taxon>Pseudomonadota</taxon>
        <taxon>Gammaproteobacteria</taxon>
        <taxon>Pseudomonadales</taxon>
        <taxon>Pseudomonadaceae</taxon>
        <taxon>Stutzerimonas</taxon>
    </lineage>
</organism>
<evidence type="ECO:0000313" key="3">
    <source>
        <dbReference type="Proteomes" id="UP000011700"/>
    </source>
</evidence>
<dbReference type="EMBL" id="AOBS01000036">
    <property type="protein sequence ID" value="EME00764.1"/>
    <property type="molecule type" value="Genomic_DNA"/>
</dbReference>
<dbReference type="AlphaFoldDB" id="M2VMB3"/>
<dbReference type="PATRIC" id="fig|1212548.4.peg.1273"/>
<dbReference type="CDD" id="cd04196">
    <property type="entry name" value="GT_2_like_d"/>
    <property type="match status" value="1"/>
</dbReference>
<dbReference type="PANTHER" id="PTHR22916">
    <property type="entry name" value="GLYCOSYLTRANSFERASE"/>
    <property type="match status" value="1"/>
</dbReference>
<gene>
    <name evidence="2" type="ORF">B381_06636</name>
</gene>
<dbReference type="Pfam" id="PF00535">
    <property type="entry name" value="Glycos_transf_2"/>
    <property type="match status" value="1"/>
</dbReference>
<comment type="caution">
    <text evidence="2">The sequence shown here is derived from an EMBL/GenBank/DDBJ whole genome shotgun (WGS) entry which is preliminary data.</text>
</comment>
<dbReference type="Proteomes" id="UP000011700">
    <property type="component" value="Unassembled WGS sequence"/>
</dbReference>
<feature type="domain" description="Glycosyltransferase 2-like" evidence="1">
    <location>
        <begin position="32"/>
        <end position="155"/>
    </location>
</feature>